<proteinExistence type="predicted"/>
<gene>
    <name evidence="1" type="ORF">ACFSJE_17045</name>
</gene>
<reference evidence="2" key="1">
    <citation type="journal article" date="2019" name="Int. J. Syst. Evol. Microbiol.">
        <title>The Global Catalogue of Microorganisms (GCM) 10K type strain sequencing project: providing services to taxonomists for standard genome sequencing and annotation.</title>
        <authorList>
            <consortium name="The Broad Institute Genomics Platform"/>
            <consortium name="The Broad Institute Genome Sequencing Center for Infectious Disease"/>
            <person name="Wu L."/>
            <person name="Ma J."/>
        </authorList>
    </citation>
    <scope>NUCLEOTIDE SEQUENCE [LARGE SCALE GENOMIC DNA]</scope>
    <source>
        <strain evidence="2">JCM 3389</strain>
    </source>
</reference>
<dbReference type="EMBL" id="JBHUHU010000005">
    <property type="protein sequence ID" value="MFD2101499.1"/>
    <property type="molecule type" value="Genomic_DNA"/>
</dbReference>
<protein>
    <submittedName>
        <fullName evidence="1">Gluconate 2-dehydrogenase subunit 3 family protein</fullName>
        <ecNumber evidence="1">1.-.-.-</ecNumber>
    </submittedName>
</protein>
<dbReference type="GO" id="GO:0016491">
    <property type="term" value="F:oxidoreductase activity"/>
    <property type="evidence" value="ECO:0007669"/>
    <property type="project" value="UniProtKB-KW"/>
</dbReference>
<dbReference type="Pfam" id="PF13618">
    <property type="entry name" value="Gluconate_2-dh3"/>
    <property type="match status" value="1"/>
</dbReference>
<keyword evidence="1" id="KW-0560">Oxidoreductase</keyword>
<dbReference type="Proteomes" id="UP001597342">
    <property type="component" value="Unassembled WGS sequence"/>
</dbReference>
<evidence type="ECO:0000313" key="2">
    <source>
        <dbReference type="Proteomes" id="UP001597342"/>
    </source>
</evidence>
<dbReference type="RefSeq" id="WP_379832074.1">
    <property type="nucleotide sequence ID" value="NZ_JBHUHU010000005.1"/>
</dbReference>
<dbReference type="EC" id="1.-.-.-" evidence="1"/>
<dbReference type="PROSITE" id="PS51257">
    <property type="entry name" value="PROKAR_LIPOPROTEIN"/>
    <property type="match status" value="1"/>
</dbReference>
<dbReference type="InterPro" id="IPR027056">
    <property type="entry name" value="Gluconate_2DH_su3"/>
</dbReference>
<evidence type="ECO:0000313" key="1">
    <source>
        <dbReference type="EMBL" id="MFD2101499.1"/>
    </source>
</evidence>
<sequence>MERRKAVVKMSWMLKSALLTPTLVTVLQSCQDIVSKPVALEMLNADENETVIAMADTIIPRTNTPSASEVKVNYFMDLLLKDVFDEETTQSFLRGLSQFNEDCKATTGSYFSKLDEDDRFEYLKGVDADIMGKKYGEKVPFYYSFKHLTVTTYFSTEEGAVQNLDYNPVPGPYIGEVDCDENTKIMMGNHM</sequence>
<name>A0ABW4Y1W1_9FLAO</name>
<accession>A0ABW4Y1W1</accession>
<organism evidence="1 2">
    <name type="scientific">Flagellimonas iocasae</name>
    <dbReference type="NCBI Taxonomy" id="2055905"/>
    <lineage>
        <taxon>Bacteria</taxon>
        <taxon>Pseudomonadati</taxon>
        <taxon>Bacteroidota</taxon>
        <taxon>Flavobacteriia</taxon>
        <taxon>Flavobacteriales</taxon>
        <taxon>Flavobacteriaceae</taxon>
        <taxon>Flagellimonas</taxon>
    </lineage>
</organism>
<keyword evidence="2" id="KW-1185">Reference proteome</keyword>
<comment type="caution">
    <text evidence="1">The sequence shown here is derived from an EMBL/GenBank/DDBJ whole genome shotgun (WGS) entry which is preliminary data.</text>
</comment>